<dbReference type="Pfam" id="PF14223">
    <property type="entry name" value="Retrotran_gag_2"/>
    <property type="match status" value="1"/>
</dbReference>
<reference evidence="1" key="1">
    <citation type="submission" date="2018-05" db="EMBL/GenBank/DDBJ databases">
        <title>Draft genome of Mucuna pruriens seed.</title>
        <authorList>
            <person name="Nnadi N.E."/>
            <person name="Vos R."/>
            <person name="Hasami M.H."/>
            <person name="Devisetty U.K."/>
            <person name="Aguiy J.C."/>
        </authorList>
    </citation>
    <scope>NUCLEOTIDE SEQUENCE [LARGE SCALE GENOMIC DNA]</scope>
    <source>
        <strain evidence="1">JCA_2017</strain>
    </source>
</reference>
<accession>A0A371HUW1</accession>
<sequence>MQELEYEDVQLRKVATLMRHYKMFIMKKDEIIDEIFRRFQIILDGVQSLGHIFSKAQNNLKILDSLPKLWGQRAQSSKKYATRRRALKVHEVHLQKEKKKLVNKDLLNLKIGETSTKKSKKLEK</sequence>
<keyword evidence="2" id="KW-1185">Reference proteome</keyword>
<comment type="caution">
    <text evidence="1">The sequence shown here is derived from an EMBL/GenBank/DDBJ whole genome shotgun (WGS) entry which is preliminary data.</text>
</comment>
<organism evidence="1 2">
    <name type="scientific">Mucuna pruriens</name>
    <name type="common">Velvet bean</name>
    <name type="synonym">Dolichos pruriens</name>
    <dbReference type="NCBI Taxonomy" id="157652"/>
    <lineage>
        <taxon>Eukaryota</taxon>
        <taxon>Viridiplantae</taxon>
        <taxon>Streptophyta</taxon>
        <taxon>Embryophyta</taxon>
        <taxon>Tracheophyta</taxon>
        <taxon>Spermatophyta</taxon>
        <taxon>Magnoliopsida</taxon>
        <taxon>eudicotyledons</taxon>
        <taxon>Gunneridae</taxon>
        <taxon>Pentapetalae</taxon>
        <taxon>rosids</taxon>
        <taxon>fabids</taxon>
        <taxon>Fabales</taxon>
        <taxon>Fabaceae</taxon>
        <taxon>Papilionoideae</taxon>
        <taxon>50 kb inversion clade</taxon>
        <taxon>NPAAA clade</taxon>
        <taxon>indigoferoid/millettioid clade</taxon>
        <taxon>Phaseoleae</taxon>
        <taxon>Mucuna</taxon>
    </lineage>
</organism>
<dbReference type="EMBL" id="QJKJ01001664">
    <property type="protein sequence ID" value="RDY06578.1"/>
    <property type="molecule type" value="Genomic_DNA"/>
</dbReference>
<feature type="non-terminal residue" evidence="1">
    <location>
        <position position="1"/>
    </location>
</feature>
<dbReference type="Proteomes" id="UP000257109">
    <property type="component" value="Unassembled WGS sequence"/>
</dbReference>
<evidence type="ECO:0000313" key="2">
    <source>
        <dbReference type="Proteomes" id="UP000257109"/>
    </source>
</evidence>
<gene>
    <name evidence="1" type="ORF">CR513_09427</name>
</gene>
<proteinExistence type="predicted"/>
<dbReference type="OrthoDB" id="1932348at2759"/>
<protein>
    <submittedName>
        <fullName evidence="1">Uncharacterized protein</fullName>
    </submittedName>
</protein>
<dbReference type="AlphaFoldDB" id="A0A371HUW1"/>
<name>A0A371HUW1_MUCPR</name>
<evidence type="ECO:0000313" key="1">
    <source>
        <dbReference type="EMBL" id="RDY06578.1"/>
    </source>
</evidence>